<protein>
    <submittedName>
        <fullName evidence="1">Uncharacterized protein</fullName>
    </submittedName>
</protein>
<dbReference type="Proteomes" id="UP001272137">
    <property type="component" value="Unassembled WGS sequence"/>
</dbReference>
<organism evidence="1 2">
    <name type="scientific">Burkholderia thailandensis</name>
    <dbReference type="NCBI Taxonomy" id="57975"/>
    <lineage>
        <taxon>Bacteria</taxon>
        <taxon>Pseudomonadati</taxon>
        <taxon>Pseudomonadota</taxon>
        <taxon>Betaproteobacteria</taxon>
        <taxon>Burkholderiales</taxon>
        <taxon>Burkholderiaceae</taxon>
        <taxon>Burkholderia</taxon>
        <taxon>pseudomallei group</taxon>
    </lineage>
</organism>
<dbReference type="EMBL" id="QXCT01000001">
    <property type="protein sequence ID" value="MDW9251620.1"/>
    <property type="molecule type" value="Genomic_DNA"/>
</dbReference>
<gene>
    <name evidence="1" type="ORF">C7S16_7061</name>
</gene>
<evidence type="ECO:0000313" key="2">
    <source>
        <dbReference type="Proteomes" id="UP001272137"/>
    </source>
</evidence>
<sequence>MRAGRIGFEPRRSADGRAIVRVATTYARLPADASARRRVGATLRFP</sequence>
<proteinExistence type="predicted"/>
<comment type="caution">
    <text evidence="1">The sequence shown here is derived from an EMBL/GenBank/DDBJ whole genome shotgun (WGS) entry which is preliminary data.</text>
</comment>
<evidence type="ECO:0000313" key="1">
    <source>
        <dbReference type="EMBL" id="MDW9251620.1"/>
    </source>
</evidence>
<dbReference type="AlphaFoldDB" id="A0AAW9CKR1"/>
<name>A0AAW9CKR1_BURTH</name>
<reference evidence="1" key="1">
    <citation type="submission" date="2018-08" db="EMBL/GenBank/DDBJ databases">
        <title>Identification of Burkholderia cepacia strains that express a Burkholderia pseudomallei-like capsular polysaccharide.</title>
        <authorList>
            <person name="Burtnick M.N."/>
            <person name="Vongsouvath M."/>
            <person name="Newton P."/>
            <person name="Wuthiekanun V."/>
            <person name="Limmathurotsakul D."/>
            <person name="Brett P.J."/>
            <person name="Chantratita N."/>
            <person name="Dance D.A."/>
        </authorList>
    </citation>
    <scope>NUCLEOTIDE SEQUENCE</scope>
    <source>
        <strain evidence="1">SBXCC001</strain>
    </source>
</reference>
<accession>A0AAW9CKR1</accession>